<dbReference type="InterPro" id="IPR010310">
    <property type="entry name" value="T7SS_ESAT-6-like"/>
</dbReference>
<accession>A0AA86I373</accession>
<organism evidence="1 2">
    <name type="scientific">Priestia megaterium</name>
    <name type="common">Bacillus megaterium</name>
    <dbReference type="NCBI Taxonomy" id="1404"/>
    <lineage>
        <taxon>Bacteria</taxon>
        <taxon>Bacillati</taxon>
        <taxon>Bacillota</taxon>
        <taxon>Bacilli</taxon>
        <taxon>Bacillales</taxon>
        <taxon>Bacillaceae</taxon>
        <taxon>Priestia</taxon>
    </lineage>
</organism>
<evidence type="ECO:0000313" key="2">
    <source>
        <dbReference type="Proteomes" id="UP000253834"/>
    </source>
</evidence>
<dbReference type="Pfam" id="PF06013">
    <property type="entry name" value="WXG100"/>
    <property type="match status" value="1"/>
</dbReference>
<protein>
    <recommendedName>
        <fullName evidence="3">WXG100 family type VII secretion target</fullName>
    </recommendedName>
</protein>
<dbReference type="EMBL" id="CP022674">
    <property type="protein sequence ID" value="AXI27981.1"/>
    <property type="molecule type" value="Genomic_DNA"/>
</dbReference>
<dbReference type="SUPFAM" id="SSF140453">
    <property type="entry name" value="EsxAB dimer-like"/>
    <property type="match status" value="1"/>
</dbReference>
<dbReference type="Proteomes" id="UP000253834">
    <property type="component" value="Chromosome"/>
</dbReference>
<sequence>MRILVHPDQLREVSKDFVHASKKNEQIARNLKLQMNLLEQSWRGSVQQDFFKNFIRTQKIMHDYVLLLSKIGEELLSIAERFEEADENKESKVVTWGKLLLDTYHLGNGYVKELIPSLASITSGFRLKERNGKFIVYGKRNPTTFVEKSYIKWRTEKLGIPLHATVYDTNPLSTNKWKFAKKTLTDGFKGGALAETLISVGLNGYEYTWGGHRAEGIMSSSFLSSTTVEVGKGILETGVSMGAGALATATVAATAGSVVPGIGTAVGFGVGLGVSIGLDMLDNTRAGKAVTKWTEDKVQDVYQSIGKNLKRLSHEVPETFEKIEGTAKEIKKNIDSAVDDTVDAVSDTFKATSKVLNGWSKALFN</sequence>
<name>A0AA86I373_PRIMG</name>
<evidence type="ECO:0008006" key="3">
    <source>
        <dbReference type="Google" id="ProtNLM"/>
    </source>
</evidence>
<dbReference type="InterPro" id="IPR036689">
    <property type="entry name" value="ESAT-6-like_sf"/>
</dbReference>
<dbReference type="Gene3D" id="1.10.287.850">
    <property type="entry name" value="HP0062-like domain"/>
    <property type="match status" value="1"/>
</dbReference>
<dbReference type="AlphaFoldDB" id="A0AA86I373"/>
<dbReference type="RefSeq" id="WP_114894443.1">
    <property type="nucleotide sequence ID" value="NZ_CP022674.1"/>
</dbReference>
<reference evidence="1 2" key="1">
    <citation type="submission" date="2017-07" db="EMBL/GenBank/DDBJ databases">
        <title>Isolation and development of strain Bacillus megaterium SR7 for enhanced growth and metabolite production under supercritical carbon dioxide.</title>
        <authorList>
            <person name="Freedman A.J.E."/>
            <person name="Peet K.C."/>
            <person name="Boock J.T."/>
            <person name="Penn K."/>
            <person name="Prather K.L.J."/>
            <person name="Thompson J.R."/>
        </authorList>
    </citation>
    <scope>NUCLEOTIDE SEQUENCE [LARGE SCALE GENOMIC DNA]</scope>
    <source>
        <strain evidence="1 2">SR7</strain>
    </source>
</reference>
<gene>
    <name evidence="1" type="ORF">CIB87_02745</name>
</gene>
<evidence type="ECO:0000313" key="1">
    <source>
        <dbReference type="EMBL" id="AXI27981.1"/>
    </source>
</evidence>
<proteinExistence type="predicted"/>
<dbReference type="NCBIfam" id="TIGR03930">
    <property type="entry name" value="WXG100_ESAT6"/>
    <property type="match status" value="1"/>
</dbReference>